<comment type="caution">
    <text evidence="2">The sequence shown here is derived from an EMBL/GenBank/DDBJ whole genome shotgun (WGS) entry which is preliminary data.</text>
</comment>
<protein>
    <submittedName>
        <fullName evidence="2">Uncharacterized protein</fullName>
    </submittedName>
</protein>
<evidence type="ECO:0000256" key="1">
    <source>
        <dbReference type="SAM" id="Phobius"/>
    </source>
</evidence>
<dbReference type="AlphaFoldDB" id="A0A0F9J5T2"/>
<dbReference type="EMBL" id="LAZR01010818">
    <property type="protein sequence ID" value="KKM64883.1"/>
    <property type="molecule type" value="Genomic_DNA"/>
</dbReference>
<keyword evidence="1" id="KW-0812">Transmembrane</keyword>
<evidence type="ECO:0000313" key="2">
    <source>
        <dbReference type="EMBL" id="KKM64883.1"/>
    </source>
</evidence>
<feature type="transmembrane region" description="Helical" evidence="1">
    <location>
        <begin position="6"/>
        <end position="29"/>
    </location>
</feature>
<proteinExistence type="predicted"/>
<organism evidence="2">
    <name type="scientific">marine sediment metagenome</name>
    <dbReference type="NCBI Taxonomy" id="412755"/>
    <lineage>
        <taxon>unclassified sequences</taxon>
        <taxon>metagenomes</taxon>
        <taxon>ecological metagenomes</taxon>
    </lineage>
</organism>
<gene>
    <name evidence="2" type="ORF">LCGC14_1496890</name>
</gene>
<keyword evidence="1" id="KW-0472">Membrane</keyword>
<accession>A0A0F9J5T2</accession>
<reference evidence="2" key="1">
    <citation type="journal article" date="2015" name="Nature">
        <title>Complex archaea that bridge the gap between prokaryotes and eukaryotes.</title>
        <authorList>
            <person name="Spang A."/>
            <person name="Saw J.H."/>
            <person name="Jorgensen S.L."/>
            <person name="Zaremba-Niedzwiedzka K."/>
            <person name="Martijn J."/>
            <person name="Lind A.E."/>
            <person name="van Eijk R."/>
            <person name="Schleper C."/>
            <person name="Guy L."/>
            <person name="Ettema T.J."/>
        </authorList>
    </citation>
    <scope>NUCLEOTIDE SEQUENCE</scope>
</reference>
<name>A0A0F9J5T2_9ZZZZ</name>
<sequence>MIWLLWVIGVLCVVVGLGLPLVSICVGIAKEWRKHP</sequence>
<keyword evidence="1" id="KW-1133">Transmembrane helix</keyword>